<dbReference type="EMBL" id="JADXDR010000055">
    <property type="protein sequence ID" value="KAI7842136.1"/>
    <property type="molecule type" value="Genomic_DNA"/>
</dbReference>
<accession>A0AAD5H333</accession>
<organism evidence="5 6">
    <name type="scientific">Chlorella ohadii</name>
    <dbReference type="NCBI Taxonomy" id="2649997"/>
    <lineage>
        <taxon>Eukaryota</taxon>
        <taxon>Viridiplantae</taxon>
        <taxon>Chlorophyta</taxon>
        <taxon>core chlorophytes</taxon>
        <taxon>Trebouxiophyceae</taxon>
        <taxon>Chlorellales</taxon>
        <taxon>Chlorellaceae</taxon>
        <taxon>Chlorella clade</taxon>
        <taxon>Chlorella</taxon>
    </lineage>
</organism>
<name>A0AAD5H333_9CHLO</name>
<dbReference type="InterPro" id="IPR011043">
    <property type="entry name" value="Gal_Oxase/kelch_b-propeller"/>
</dbReference>
<dbReference type="InterPro" id="IPR014756">
    <property type="entry name" value="Ig_E-set"/>
</dbReference>
<feature type="chain" id="PRO_5042164237" description="Galactose oxidase-like Early set domain-containing protein" evidence="2">
    <location>
        <begin position="23"/>
        <end position="542"/>
    </location>
</feature>
<evidence type="ECO:0000313" key="6">
    <source>
        <dbReference type="Proteomes" id="UP001205105"/>
    </source>
</evidence>
<dbReference type="InterPro" id="IPR015202">
    <property type="entry name" value="GO-like_E_set"/>
</dbReference>
<gene>
    <name evidence="5" type="ORF">COHA_004160</name>
</gene>
<feature type="signal peptide" evidence="2">
    <location>
        <begin position="1"/>
        <end position="22"/>
    </location>
</feature>
<evidence type="ECO:0000256" key="1">
    <source>
        <dbReference type="ARBA" id="ARBA00022729"/>
    </source>
</evidence>
<keyword evidence="1 2" id="KW-0732">Signal</keyword>
<reference evidence="5" key="1">
    <citation type="submission" date="2020-11" db="EMBL/GenBank/DDBJ databases">
        <title>Chlorella ohadii genome sequencing and assembly.</title>
        <authorList>
            <person name="Murik O."/>
            <person name="Treves H."/>
            <person name="Kedem I."/>
            <person name="Shotland Y."/>
            <person name="Kaplan A."/>
        </authorList>
    </citation>
    <scope>NUCLEOTIDE SEQUENCE</scope>
    <source>
        <strain evidence="5">1</strain>
    </source>
</reference>
<dbReference type="InterPro" id="IPR009880">
    <property type="entry name" value="Glyoxal_oxidase_N"/>
</dbReference>
<dbReference type="CDD" id="cd02851">
    <property type="entry name" value="E_set_GO_C"/>
    <property type="match status" value="1"/>
</dbReference>
<dbReference type="AlphaFoldDB" id="A0AAD5H333"/>
<dbReference type="InterPro" id="IPR013783">
    <property type="entry name" value="Ig-like_fold"/>
</dbReference>
<protein>
    <recommendedName>
        <fullName evidence="7">Galactose oxidase-like Early set domain-containing protein</fullName>
    </recommendedName>
</protein>
<comment type="caution">
    <text evidence="5">The sequence shown here is derived from an EMBL/GenBank/DDBJ whole genome shotgun (WGS) entry which is preliminary data.</text>
</comment>
<evidence type="ECO:0000259" key="4">
    <source>
        <dbReference type="Pfam" id="PF09118"/>
    </source>
</evidence>
<evidence type="ECO:0000259" key="3">
    <source>
        <dbReference type="Pfam" id="PF07250"/>
    </source>
</evidence>
<evidence type="ECO:0008006" key="7">
    <source>
        <dbReference type="Google" id="ProtNLM"/>
    </source>
</evidence>
<evidence type="ECO:0000256" key="2">
    <source>
        <dbReference type="SAM" id="SignalP"/>
    </source>
</evidence>
<dbReference type="SUPFAM" id="SSF50965">
    <property type="entry name" value="Galactose oxidase, central domain"/>
    <property type="match status" value="1"/>
</dbReference>
<sequence length="542" mass="58790">MARSLSALLLFAACLCAARALAVPDAVDPAAGADAKLARTSRRELKAFYPAGGKGKQHRPGRAVFRVHPWNNKYSSAVYFPGSKSYNKLLGGPGIHGGYNAFCAGQSTSVNNEVFIFGGHSQDVQWFRRYNHNTGVRTYGTMPSNRWYPTPCTLPEGKVLVVGGVKKSGYAGYAAKDKSLDNPTYTVYDPNSNKFTPDRFEMQSQLSEAFPIHTYPVVTVTPDGGVVVAAGKTLVKYARNGDRFNKQYSYTDRPGHPWGYPQTGVGLPLPLKFPYDRMFFLAAGGSAKDKAKETTPATAAAHVIELTAGKDAQWKPSTMPYPRVMGDAVTLCDGTIGVFNGGGAGIGGWSQVPTTYKFKDGAQYKCTKKCSKAGNFVLEPTIFDPETGEWSAKGSLAQAVRPRSYHSFATLLQDCSVMISGSDVTDDKTAEFFKPPYFSKGPRPAITGAPTSTYTGQQVTVTYSHSGNDPVDRAILIRTGAVTHSQAFDARSVWLQVVSHTPGQLVLQMPSNRNIVPQGMYFLNILTKNGVPASKMHIIQYY</sequence>
<dbReference type="Pfam" id="PF07250">
    <property type="entry name" value="Glyoxal_oxid_N"/>
    <property type="match status" value="1"/>
</dbReference>
<evidence type="ECO:0000313" key="5">
    <source>
        <dbReference type="EMBL" id="KAI7842136.1"/>
    </source>
</evidence>
<dbReference type="PANTHER" id="PTHR32208">
    <property type="entry name" value="SECRETED PROTEIN-RELATED"/>
    <property type="match status" value="1"/>
</dbReference>
<dbReference type="Pfam" id="PF09118">
    <property type="entry name" value="GO-like_E_set"/>
    <property type="match status" value="1"/>
</dbReference>
<proteinExistence type="predicted"/>
<dbReference type="PANTHER" id="PTHR32208:SF21">
    <property type="entry name" value="LOW QUALITY PROTEIN: ALDEHYDE OXIDASE GLOX-LIKE"/>
    <property type="match status" value="1"/>
</dbReference>
<dbReference type="SUPFAM" id="SSF81296">
    <property type="entry name" value="E set domains"/>
    <property type="match status" value="1"/>
</dbReference>
<dbReference type="Gene3D" id="2.130.10.80">
    <property type="entry name" value="Galactose oxidase/kelch, beta-propeller"/>
    <property type="match status" value="1"/>
</dbReference>
<keyword evidence="6" id="KW-1185">Reference proteome</keyword>
<feature type="domain" description="Galactose oxidase-like Early set" evidence="4">
    <location>
        <begin position="443"/>
        <end position="533"/>
    </location>
</feature>
<dbReference type="Proteomes" id="UP001205105">
    <property type="component" value="Unassembled WGS sequence"/>
</dbReference>
<feature type="domain" description="Glyoxal oxidase N-terminal" evidence="3">
    <location>
        <begin position="100"/>
        <end position="424"/>
    </location>
</feature>
<dbReference type="Gene3D" id="2.60.40.10">
    <property type="entry name" value="Immunoglobulins"/>
    <property type="match status" value="1"/>
</dbReference>
<dbReference type="InterPro" id="IPR037293">
    <property type="entry name" value="Gal_Oxidase_central_sf"/>
</dbReference>